<feature type="region of interest" description="Disordered" evidence="3">
    <location>
        <begin position="540"/>
        <end position="573"/>
    </location>
</feature>
<feature type="domain" description="VWFA" evidence="5">
    <location>
        <begin position="111"/>
        <end position="271"/>
    </location>
</feature>
<feature type="disulfide bond" evidence="2">
    <location>
        <begin position="1223"/>
        <end position="1233"/>
    </location>
</feature>
<accession>A0ABN7SA77</accession>
<dbReference type="SUPFAM" id="SSF57196">
    <property type="entry name" value="EGF/Laminin"/>
    <property type="match status" value="1"/>
</dbReference>
<evidence type="ECO:0000256" key="3">
    <source>
        <dbReference type="SAM" id="MobiDB-lite"/>
    </source>
</evidence>
<dbReference type="PROSITE" id="PS00022">
    <property type="entry name" value="EGF_1"/>
    <property type="match status" value="1"/>
</dbReference>
<evidence type="ECO:0000313" key="7">
    <source>
        <dbReference type="Proteomes" id="UP001158576"/>
    </source>
</evidence>
<evidence type="ECO:0000259" key="4">
    <source>
        <dbReference type="PROSITE" id="PS50026"/>
    </source>
</evidence>
<dbReference type="Gene3D" id="2.10.25.10">
    <property type="entry name" value="Laminin"/>
    <property type="match status" value="1"/>
</dbReference>
<keyword evidence="2" id="KW-1015">Disulfide bond</keyword>
<feature type="region of interest" description="Disordered" evidence="3">
    <location>
        <begin position="666"/>
        <end position="686"/>
    </location>
</feature>
<keyword evidence="2" id="KW-0245">EGF-like domain</keyword>
<name>A0ABN7SA77_OIKDI</name>
<dbReference type="PROSITE" id="PS01186">
    <property type="entry name" value="EGF_2"/>
    <property type="match status" value="2"/>
</dbReference>
<dbReference type="InterPro" id="IPR002035">
    <property type="entry name" value="VWF_A"/>
</dbReference>
<feature type="region of interest" description="Disordered" evidence="3">
    <location>
        <begin position="1800"/>
        <end position="1831"/>
    </location>
</feature>
<proteinExistence type="predicted"/>
<dbReference type="Pfam" id="PF01391">
    <property type="entry name" value="Collagen"/>
    <property type="match status" value="1"/>
</dbReference>
<organism evidence="6 7">
    <name type="scientific">Oikopleura dioica</name>
    <name type="common">Tunicate</name>
    <dbReference type="NCBI Taxonomy" id="34765"/>
    <lineage>
        <taxon>Eukaryota</taxon>
        <taxon>Metazoa</taxon>
        <taxon>Chordata</taxon>
        <taxon>Tunicata</taxon>
        <taxon>Appendicularia</taxon>
        <taxon>Copelata</taxon>
        <taxon>Oikopleuridae</taxon>
        <taxon>Oikopleura</taxon>
    </lineage>
</organism>
<dbReference type="Pfam" id="PF00092">
    <property type="entry name" value="VWA"/>
    <property type="match status" value="2"/>
</dbReference>
<dbReference type="EMBL" id="OU015569">
    <property type="protein sequence ID" value="CAG5096341.1"/>
    <property type="molecule type" value="Genomic_DNA"/>
</dbReference>
<keyword evidence="1" id="KW-0130">Cell adhesion</keyword>
<dbReference type="InterPro" id="IPR036465">
    <property type="entry name" value="vWFA_dom_sf"/>
</dbReference>
<dbReference type="PROSITE" id="PS50026">
    <property type="entry name" value="EGF_3"/>
    <property type="match status" value="1"/>
</dbReference>
<dbReference type="InterPro" id="IPR008160">
    <property type="entry name" value="Collagen"/>
</dbReference>
<evidence type="ECO:0000256" key="2">
    <source>
        <dbReference type="PROSITE-ProRule" id="PRU00076"/>
    </source>
</evidence>
<feature type="compositionally biased region" description="Basic and acidic residues" evidence="3">
    <location>
        <begin position="668"/>
        <end position="678"/>
    </location>
</feature>
<sequence>MTNLNFSWIYRPLIESAEDEQNSFVITLGPVRKPCGRFDTSDIRRKVLDSEARNTTFDDLRPGTSYWINLQLHRGLRKSAVVSANFTTSGEMAKIDSNYINYPDIFNKKLDLVVLIDNSWSMGKTNFYYQKKFLWELTKKLDMEAVRLSVWSYSGRPRLEFTFEEKYVRSALGRLKYRGGESMLGRALNVLDRFGWKRARQNTNRALLVITDDGSKDEFQAAATTLKDKGVQVISVGLNRARQDMLMQLGTEKNAFYSHSGYGLTQLVPSLIHRLFEIEAEHENVPLKIHWQYVQEKPKTIRISWHGAIADVNASYNDRVIKTIQQRSPPLTFSHLSPFAMYHFSVNSVNASTPGFEFQLSYDWFKTEHDIGVLLDQSWSVGAIDFSRQLDFVKLLSLGIDPLAQKLMVMSYSHKVRMLKTYEQDISILDMAKYESGKRLAGSGAKKIFNLMRKKGSKKIPKTILMIKCGPSLDKLEPVLNRLQKLGIRVILISAWPRSNESTYKDNFIHLKFDTVAKILNLQPKILKLILSQEDDKRVSTETHTASDIENDEKDKEEVTTLKSPKKTTNPITTLSTIEDGATTTVYNIETTTFSPTESDKSTIFTTERELTTKLTDITISEDNDGIASNNMFTTLDVFSTTTDNYVANTTGDINKINSQTTAMFSSNEKESTSRETVDPANSQPITPVITNSEAELTKEIKATITSVVSIIPTETGILKEMEAATYGSAVTTAQTTMSEMFLTTEIATEETSMASISSTASPDTNESIVSNTTSSIISTASIMPEILPTEMSTTTSTKTSTTTSMPTSTKASTTTLTRDSTSTTTTTTKTTTSTFISTTLPVTPPTIIPSTQSTAPATLFSITLPPISTMIPDRTSTASTDLESLVPTTYATDGPEMKFEYSTNIFETSQATNRLKDITETNPEASTSPTLAPLEYTLTDENTYIQSSTKNQFTHPSETTTAANTIDNKKYTSTSIDYSTTESITAKIGDTTTASELIGKETHAPTEGSIISKAESSTESLSNEITSMKTLLIQPEDSTINFDDIFVPEVVSIGNDLDSNEASGSGDTSGESTSNNYATEAAVVNSQTTHLPATTAAKSSQTTSDSKLNTIGSGCGEDEDCVDDDLYLIDEEVLLFESNCGPGMVCSENEICTEGRCVCKDGFGGVKCAVKVSCAKDCSSHGKCILPLGRECTHGNCEGSCECQDDWGGESCDVSMKDSPKCQLDCGDHGSCEMYSDSEFKCMCREGFTGARCEIETTEAVDAFLDVKKDIKEIQSTISSTSTLQSTNGLKTTMSTSTTASTLLYDENLEASGSGDFESSSDPLYDPVDDTEDDSEDFDDQLFEETFLFTTKPSKLKDEDFVTEDLVIPDRGDWVPIHSSDSSKMLSEMSPEDEIPELELPDIARGDSVSNNYDTVYLVPPEQGPQGAQDSFKFMELDLHFEVDTESAHDWSEADIHQIWKTILKKISFPNVETIKISPPRKISLHSNAMSAQLDIEFENEVKNGKKIFDAILTELGLDSLNRTIREIDSEVFIYVKKRSSSFELLKELKNIEPAPKMTEMKTTTASTDFSTYTSETTAAKKDRFSTLSLAEMTTTAPFYKKSEQFDVIIEGSGEMEDTFISENDPLVFDNLENDGLRTTQITFSDDFDLFEDDGEVVFKKLATEAIITTTIPTTTTIRSTILEEITTQKVSANDPLGFVGEEEEVVDDAFIEVPGVYESGDSSGDFSADFSGESSGQEIDDVVLIENSGEGSGLVEEMFLITMQDTENDQITTPQPGESFETSLIPENSPSIITNTAKTIETSNTTSSPSSSTSTNSMTNDYINTTSAPRHSSFTTTVAMASPSEQVISELESSGDIYYDEVSDDDEISSSKECSCKPQDLLESSLFVDYMEKMHASYRKELNSLVNGINLLHQEIDHLKLQLEVASSTPVDSKAATLAIMRHHVMKYHDPTKAPYPYHNIVGPPGIPGQPGPPGRQGPRGYPGVQGPPGNPGPQGPTGEKGDLGDPGFGNVQNFPKSDWPTYNV</sequence>
<dbReference type="SUPFAM" id="SSF53300">
    <property type="entry name" value="vWA-like"/>
    <property type="match status" value="2"/>
</dbReference>
<evidence type="ECO:0000313" key="6">
    <source>
        <dbReference type="EMBL" id="CAG5096341.1"/>
    </source>
</evidence>
<dbReference type="InterPro" id="IPR050525">
    <property type="entry name" value="ECM_Assembly_Org"/>
</dbReference>
<feature type="region of interest" description="Disordered" evidence="3">
    <location>
        <begin position="1312"/>
        <end position="1336"/>
    </location>
</feature>
<protein>
    <submittedName>
        <fullName evidence="6">Oidioi.mRNA.OKI2018_I69.XSR.g14574.t1.cds</fullName>
    </submittedName>
</protein>
<reference evidence="6 7" key="1">
    <citation type="submission" date="2021-04" db="EMBL/GenBank/DDBJ databases">
        <authorList>
            <person name="Bliznina A."/>
        </authorList>
    </citation>
    <scope>NUCLEOTIDE SEQUENCE [LARGE SCALE GENOMIC DNA]</scope>
</reference>
<feature type="region of interest" description="Disordered" evidence="3">
    <location>
        <begin position="792"/>
        <end position="833"/>
    </location>
</feature>
<keyword evidence="7" id="KW-1185">Reference proteome</keyword>
<feature type="region of interest" description="Disordered" evidence="3">
    <location>
        <begin position="1961"/>
        <end position="2027"/>
    </location>
</feature>
<dbReference type="PANTHER" id="PTHR24020">
    <property type="entry name" value="COLLAGEN ALPHA"/>
    <property type="match status" value="1"/>
</dbReference>
<dbReference type="PANTHER" id="PTHR24020:SF20">
    <property type="entry name" value="PH DOMAIN-CONTAINING PROTEIN"/>
    <property type="match status" value="1"/>
</dbReference>
<feature type="compositionally biased region" description="Low complexity" evidence="3">
    <location>
        <begin position="1804"/>
        <end position="1822"/>
    </location>
</feature>
<gene>
    <name evidence="6" type="ORF">OKIOD_LOCUS6132</name>
</gene>
<feature type="compositionally biased region" description="Low complexity" evidence="3">
    <location>
        <begin position="793"/>
        <end position="833"/>
    </location>
</feature>
<comment type="caution">
    <text evidence="2">Lacks conserved residue(s) required for the propagation of feature annotation.</text>
</comment>
<dbReference type="SMART" id="SM00327">
    <property type="entry name" value="VWA"/>
    <property type="match status" value="1"/>
</dbReference>
<dbReference type="InterPro" id="IPR000742">
    <property type="entry name" value="EGF"/>
</dbReference>
<dbReference type="Gene3D" id="3.40.50.410">
    <property type="entry name" value="von Willebrand factor, type A domain"/>
    <property type="match status" value="2"/>
</dbReference>
<feature type="compositionally biased region" description="Polar residues" evidence="3">
    <location>
        <begin position="561"/>
        <end position="573"/>
    </location>
</feature>
<dbReference type="SMART" id="SM00181">
    <property type="entry name" value="EGF"/>
    <property type="match status" value="3"/>
</dbReference>
<dbReference type="Proteomes" id="UP001158576">
    <property type="component" value="Chromosome XSR"/>
</dbReference>
<dbReference type="PROSITE" id="PS50234">
    <property type="entry name" value="VWFA"/>
    <property type="match status" value="1"/>
</dbReference>
<feature type="compositionally biased region" description="Basic and acidic residues" evidence="3">
    <location>
        <begin position="540"/>
        <end position="560"/>
    </location>
</feature>
<feature type="disulfide bond" evidence="2">
    <location>
        <begin position="1245"/>
        <end position="1254"/>
    </location>
</feature>
<feature type="compositionally biased region" description="Pro residues" evidence="3">
    <location>
        <begin position="1967"/>
        <end position="1978"/>
    </location>
</feature>
<evidence type="ECO:0000259" key="5">
    <source>
        <dbReference type="PROSITE" id="PS50234"/>
    </source>
</evidence>
<evidence type="ECO:0000256" key="1">
    <source>
        <dbReference type="ARBA" id="ARBA00022889"/>
    </source>
</evidence>
<feature type="compositionally biased region" description="Polar residues" evidence="3">
    <location>
        <begin position="2013"/>
        <end position="2027"/>
    </location>
</feature>
<dbReference type="CDD" id="cd00054">
    <property type="entry name" value="EGF_CA"/>
    <property type="match status" value="1"/>
</dbReference>
<feature type="domain" description="EGF-like" evidence="4">
    <location>
        <begin position="1219"/>
        <end position="1255"/>
    </location>
</feature>